<evidence type="ECO:0000313" key="2">
    <source>
        <dbReference type="EMBL" id="TWT80781.1"/>
    </source>
</evidence>
<protein>
    <submittedName>
        <fullName evidence="2">Uncharacterized protein</fullName>
    </submittedName>
</protein>
<evidence type="ECO:0000256" key="1">
    <source>
        <dbReference type="SAM" id="Phobius"/>
    </source>
</evidence>
<organism evidence="2 3">
    <name type="scientific">Novipirellula herctigrandis</name>
    <dbReference type="NCBI Taxonomy" id="2527986"/>
    <lineage>
        <taxon>Bacteria</taxon>
        <taxon>Pseudomonadati</taxon>
        <taxon>Planctomycetota</taxon>
        <taxon>Planctomycetia</taxon>
        <taxon>Pirellulales</taxon>
        <taxon>Pirellulaceae</taxon>
        <taxon>Novipirellula</taxon>
    </lineage>
</organism>
<keyword evidence="3" id="KW-1185">Reference proteome</keyword>
<keyword evidence="1" id="KW-0812">Transmembrane</keyword>
<dbReference type="EMBL" id="SJPJ01000001">
    <property type="protein sequence ID" value="TWT80781.1"/>
    <property type="molecule type" value="Genomic_DNA"/>
</dbReference>
<evidence type="ECO:0000313" key="3">
    <source>
        <dbReference type="Proteomes" id="UP000315010"/>
    </source>
</evidence>
<comment type="caution">
    <text evidence="2">The sequence shown here is derived from an EMBL/GenBank/DDBJ whole genome shotgun (WGS) entry which is preliminary data.</text>
</comment>
<proteinExistence type="predicted"/>
<gene>
    <name evidence="2" type="ORF">CA13_22270</name>
</gene>
<keyword evidence="1" id="KW-0472">Membrane</keyword>
<accession>A0A5C5Z1T4</accession>
<sequence length="72" mass="8297">MTHLALCKKQQPFLARYLVVFYLYSSWLLKGLQASSMQTRFSNATLPILFVLYFTLSINFTLLSLGIEIGKF</sequence>
<feature type="transmembrane region" description="Helical" evidence="1">
    <location>
        <begin position="14"/>
        <end position="32"/>
    </location>
</feature>
<feature type="transmembrane region" description="Helical" evidence="1">
    <location>
        <begin position="44"/>
        <end position="67"/>
    </location>
</feature>
<name>A0A5C5Z1T4_9BACT</name>
<dbReference type="Proteomes" id="UP000315010">
    <property type="component" value="Unassembled WGS sequence"/>
</dbReference>
<reference evidence="2 3" key="1">
    <citation type="submission" date="2019-02" db="EMBL/GenBank/DDBJ databases">
        <title>Deep-cultivation of Planctomycetes and their phenomic and genomic characterization uncovers novel biology.</title>
        <authorList>
            <person name="Wiegand S."/>
            <person name="Jogler M."/>
            <person name="Boedeker C."/>
            <person name="Pinto D."/>
            <person name="Vollmers J."/>
            <person name="Rivas-Marin E."/>
            <person name="Kohn T."/>
            <person name="Peeters S.H."/>
            <person name="Heuer A."/>
            <person name="Rast P."/>
            <person name="Oberbeckmann S."/>
            <person name="Bunk B."/>
            <person name="Jeske O."/>
            <person name="Meyerdierks A."/>
            <person name="Storesund J.E."/>
            <person name="Kallscheuer N."/>
            <person name="Luecker S."/>
            <person name="Lage O.M."/>
            <person name="Pohl T."/>
            <person name="Merkel B.J."/>
            <person name="Hornburger P."/>
            <person name="Mueller R.-W."/>
            <person name="Bruemmer F."/>
            <person name="Labrenz M."/>
            <person name="Spormann A.M."/>
            <person name="Op Den Camp H."/>
            <person name="Overmann J."/>
            <person name="Amann R."/>
            <person name="Jetten M.S.M."/>
            <person name="Mascher T."/>
            <person name="Medema M.H."/>
            <person name="Devos D.P."/>
            <person name="Kaster A.-K."/>
            <person name="Ovreas L."/>
            <person name="Rohde M."/>
            <person name="Galperin M.Y."/>
            <person name="Jogler C."/>
        </authorList>
    </citation>
    <scope>NUCLEOTIDE SEQUENCE [LARGE SCALE GENOMIC DNA]</scope>
    <source>
        <strain evidence="2 3">CA13</strain>
    </source>
</reference>
<dbReference type="AlphaFoldDB" id="A0A5C5Z1T4"/>
<keyword evidence="1" id="KW-1133">Transmembrane helix</keyword>